<proteinExistence type="predicted"/>
<reference evidence="6" key="1">
    <citation type="submission" date="2020-04" db="EMBL/GenBank/DDBJ databases">
        <authorList>
            <person name="Zhang T."/>
        </authorList>
    </citation>
    <scope>NUCLEOTIDE SEQUENCE</scope>
    <source>
        <strain evidence="6">HKST-UBA02</strain>
    </source>
</reference>
<dbReference type="InterPro" id="IPR009056">
    <property type="entry name" value="Cyt_c-like_dom"/>
</dbReference>
<name>A0A956N9L4_UNCEI</name>
<evidence type="ECO:0000256" key="2">
    <source>
        <dbReference type="ARBA" id="ARBA00022723"/>
    </source>
</evidence>
<evidence type="ECO:0000256" key="1">
    <source>
        <dbReference type="ARBA" id="ARBA00022617"/>
    </source>
</evidence>
<keyword evidence="1 4" id="KW-0349">Heme</keyword>
<dbReference type="PANTHER" id="PTHR40394:SF2">
    <property type="entry name" value="QUINOL:CYTOCHROME C OXIDOREDUCTASE MEMBRANE PROTEIN"/>
    <property type="match status" value="1"/>
</dbReference>
<evidence type="ECO:0000259" key="5">
    <source>
        <dbReference type="PROSITE" id="PS51007"/>
    </source>
</evidence>
<sequence>MPRWAIPTLVLLLSLALVPALLITRARSTQFRQPRVHLIPDMDHQFKYKAQQENPIFEDHRAMRLPVEGTVARGELREDTFFYLGTIGDDWATTFPFEITRDVMARGKQRHDIYCAPCHGLDGSGMGTVAVRAQELQEPKWVPPASFHTELVLSRPVGHLFNTITNGIRNMPAYGPQIEPADRWAIVAYVRALQKSQNATLEDVPADVRPSLR</sequence>
<dbReference type="AlphaFoldDB" id="A0A956N9L4"/>
<dbReference type="SUPFAM" id="SSF46626">
    <property type="entry name" value="Cytochrome c"/>
    <property type="match status" value="1"/>
</dbReference>
<reference evidence="6" key="2">
    <citation type="journal article" date="2021" name="Microbiome">
        <title>Successional dynamics and alternative stable states in a saline activated sludge microbial community over 9 years.</title>
        <authorList>
            <person name="Wang Y."/>
            <person name="Ye J."/>
            <person name="Ju F."/>
            <person name="Liu L."/>
            <person name="Boyd J.A."/>
            <person name="Deng Y."/>
            <person name="Parks D.H."/>
            <person name="Jiang X."/>
            <person name="Yin X."/>
            <person name="Woodcroft B.J."/>
            <person name="Tyson G.W."/>
            <person name="Hugenholtz P."/>
            <person name="Polz M.F."/>
            <person name="Zhang T."/>
        </authorList>
    </citation>
    <scope>NUCLEOTIDE SEQUENCE</scope>
    <source>
        <strain evidence="6">HKST-UBA02</strain>
    </source>
</reference>
<dbReference type="PANTHER" id="PTHR40394">
    <property type="entry name" value="LIPOPROTEIN-RELATED"/>
    <property type="match status" value="1"/>
</dbReference>
<comment type="caution">
    <text evidence="6">The sequence shown here is derived from an EMBL/GenBank/DDBJ whole genome shotgun (WGS) entry which is preliminary data.</text>
</comment>
<dbReference type="GO" id="GO:0009055">
    <property type="term" value="F:electron transfer activity"/>
    <property type="evidence" value="ECO:0007669"/>
    <property type="project" value="InterPro"/>
</dbReference>
<evidence type="ECO:0000256" key="4">
    <source>
        <dbReference type="PROSITE-ProRule" id="PRU00433"/>
    </source>
</evidence>
<keyword evidence="3 4" id="KW-0408">Iron</keyword>
<feature type="domain" description="Cytochrome c" evidence="5">
    <location>
        <begin position="102"/>
        <end position="194"/>
    </location>
</feature>
<dbReference type="PROSITE" id="PS51007">
    <property type="entry name" value="CYTC"/>
    <property type="match status" value="1"/>
</dbReference>
<organism evidence="6 7">
    <name type="scientific">Eiseniibacteriota bacterium</name>
    <dbReference type="NCBI Taxonomy" id="2212470"/>
    <lineage>
        <taxon>Bacteria</taxon>
        <taxon>Candidatus Eiseniibacteriota</taxon>
    </lineage>
</organism>
<dbReference type="Pfam" id="PF13442">
    <property type="entry name" value="Cytochrome_CBB3"/>
    <property type="match status" value="1"/>
</dbReference>
<keyword evidence="2 4" id="KW-0479">Metal-binding</keyword>
<accession>A0A956N9L4</accession>
<evidence type="ECO:0000313" key="7">
    <source>
        <dbReference type="Proteomes" id="UP000739538"/>
    </source>
</evidence>
<dbReference type="InterPro" id="IPR036909">
    <property type="entry name" value="Cyt_c-like_dom_sf"/>
</dbReference>
<dbReference type="Gene3D" id="1.10.760.10">
    <property type="entry name" value="Cytochrome c-like domain"/>
    <property type="match status" value="1"/>
</dbReference>
<protein>
    <submittedName>
        <fullName evidence="6">Cytochrome c</fullName>
    </submittedName>
</protein>
<dbReference type="GO" id="GO:0046872">
    <property type="term" value="F:metal ion binding"/>
    <property type="evidence" value="ECO:0007669"/>
    <property type="project" value="UniProtKB-KW"/>
</dbReference>
<gene>
    <name evidence="6" type="ORF">KDA27_02895</name>
</gene>
<evidence type="ECO:0000313" key="6">
    <source>
        <dbReference type="EMBL" id="MCA9754722.1"/>
    </source>
</evidence>
<evidence type="ECO:0000256" key="3">
    <source>
        <dbReference type="ARBA" id="ARBA00023004"/>
    </source>
</evidence>
<dbReference type="EMBL" id="JAGQHS010000008">
    <property type="protein sequence ID" value="MCA9754722.1"/>
    <property type="molecule type" value="Genomic_DNA"/>
</dbReference>
<dbReference type="Proteomes" id="UP000739538">
    <property type="component" value="Unassembled WGS sequence"/>
</dbReference>
<dbReference type="GO" id="GO:0020037">
    <property type="term" value="F:heme binding"/>
    <property type="evidence" value="ECO:0007669"/>
    <property type="project" value="InterPro"/>
</dbReference>